<keyword evidence="1" id="KW-0799">Topoisomerase</keyword>
<dbReference type="GO" id="GO:0007059">
    <property type="term" value="P:chromosome segregation"/>
    <property type="evidence" value="ECO:0007669"/>
    <property type="project" value="TreeGrafter"/>
</dbReference>
<evidence type="ECO:0000313" key="3">
    <source>
        <dbReference type="EMBL" id="PRQ39128.1"/>
    </source>
</evidence>
<protein>
    <submittedName>
        <fullName evidence="3">Putative DNA topoisomerase</fullName>
        <ecNumber evidence="3">5.99.1.2</ecNumber>
    </submittedName>
</protein>
<dbReference type="PANTHER" id="PTHR10290:SF3">
    <property type="entry name" value="DNA TOPOISOMERASE 1"/>
    <property type="match status" value="1"/>
</dbReference>
<comment type="similarity">
    <text evidence="1">Belongs to the type IB topoisomerase family.</text>
</comment>
<accession>A0A2P6QY53</accession>
<dbReference type="InterPro" id="IPR051062">
    <property type="entry name" value="Topoisomerase_IB"/>
</dbReference>
<dbReference type="EMBL" id="PDCK01000042">
    <property type="protein sequence ID" value="PRQ39128.1"/>
    <property type="molecule type" value="Genomic_DNA"/>
</dbReference>
<feature type="active site" description="O-(3'-phospho-DNA)-tyrosine intermediate" evidence="1">
    <location>
        <position position="29"/>
    </location>
</feature>
<comment type="catalytic activity">
    <reaction evidence="1">
        <text>ATP-independent breakage of single-stranded DNA, followed by passage and rejoining.</text>
        <dbReference type="EC" id="5.6.2.1"/>
    </reaction>
</comment>
<sequence>MKKIHELSLQEHTIACSQTYRLETSRDNYLDPRITVAWCLRHRISVSKIFDSRLRNKFMWTMNVESDFRY</sequence>
<dbReference type="STRING" id="74649.A0A2P6QY53"/>
<dbReference type="InterPro" id="IPR025834">
    <property type="entry name" value="TopoI_C_dom"/>
</dbReference>
<dbReference type="GO" id="GO:0006260">
    <property type="term" value="P:DNA replication"/>
    <property type="evidence" value="ECO:0007669"/>
    <property type="project" value="TreeGrafter"/>
</dbReference>
<keyword evidence="1" id="KW-0238">DNA-binding</keyword>
<dbReference type="Gramene" id="PRQ39128">
    <property type="protein sequence ID" value="PRQ39128"/>
    <property type="gene ID" value="RchiOBHm_Chr4g0421651"/>
</dbReference>
<feature type="domain" description="Topoisomerase I C-terminal" evidence="2">
    <location>
        <begin position="2"/>
        <end position="69"/>
    </location>
</feature>
<dbReference type="GO" id="GO:0005730">
    <property type="term" value="C:nucleolus"/>
    <property type="evidence" value="ECO:0007669"/>
    <property type="project" value="TreeGrafter"/>
</dbReference>
<evidence type="ECO:0000313" key="4">
    <source>
        <dbReference type="Proteomes" id="UP000238479"/>
    </source>
</evidence>
<dbReference type="Pfam" id="PF14370">
    <property type="entry name" value="Topo_C_assoc"/>
    <property type="match status" value="1"/>
</dbReference>
<dbReference type="InterPro" id="IPR014727">
    <property type="entry name" value="TopoI_cat_a/b-sub_euk"/>
</dbReference>
<reference evidence="3 4" key="1">
    <citation type="journal article" date="2018" name="Nat. Genet.">
        <title>The Rosa genome provides new insights in the design of modern roses.</title>
        <authorList>
            <person name="Bendahmane M."/>
        </authorList>
    </citation>
    <scope>NUCLEOTIDE SEQUENCE [LARGE SCALE GENOMIC DNA]</scope>
    <source>
        <strain evidence="4">cv. Old Blush</strain>
    </source>
</reference>
<dbReference type="GO" id="GO:0005694">
    <property type="term" value="C:chromosome"/>
    <property type="evidence" value="ECO:0007669"/>
    <property type="project" value="InterPro"/>
</dbReference>
<dbReference type="GO" id="GO:0003917">
    <property type="term" value="F:DNA topoisomerase type I (single strand cut, ATP-independent) activity"/>
    <property type="evidence" value="ECO:0007669"/>
    <property type="project" value="UniProtKB-UniRule"/>
</dbReference>
<dbReference type="GO" id="GO:0003677">
    <property type="term" value="F:DNA binding"/>
    <property type="evidence" value="ECO:0007669"/>
    <property type="project" value="UniProtKB-UniRule"/>
</dbReference>
<proteinExistence type="inferred from homology"/>
<dbReference type="InterPro" id="IPR011010">
    <property type="entry name" value="DNA_brk_join_enz"/>
</dbReference>
<dbReference type="Proteomes" id="UP000238479">
    <property type="component" value="Chromosome 4"/>
</dbReference>
<dbReference type="EC" id="5.99.1.2" evidence="3"/>
<dbReference type="PANTHER" id="PTHR10290">
    <property type="entry name" value="DNA TOPOISOMERASE I"/>
    <property type="match status" value="1"/>
</dbReference>
<organism evidence="3 4">
    <name type="scientific">Rosa chinensis</name>
    <name type="common">China rose</name>
    <dbReference type="NCBI Taxonomy" id="74649"/>
    <lineage>
        <taxon>Eukaryota</taxon>
        <taxon>Viridiplantae</taxon>
        <taxon>Streptophyta</taxon>
        <taxon>Embryophyta</taxon>
        <taxon>Tracheophyta</taxon>
        <taxon>Spermatophyta</taxon>
        <taxon>Magnoliopsida</taxon>
        <taxon>eudicotyledons</taxon>
        <taxon>Gunneridae</taxon>
        <taxon>Pentapetalae</taxon>
        <taxon>rosids</taxon>
        <taxon>fabids</taxon>
        <taxon>Rosales</taxon>
        <taxon>Rosaceae</taxon>
        <taxon>Rosoideae</taxon>
        <taxon>Rosoideae incertae sedis</taxon>
        <taxon>Rosa</taxon>
    </lineage>
</organism>
<keyword evidence="1 3" id="KW-0413">Isomerase</keyword>
<dbReference type="AlphaFoldDB" id="A0A2P6QY53"/>
<dbReference type="PROSITE" id="PS52038">
    <property type="entry name" value="TOPO_IB_2"/>
    <property type="match status" value="1"/>
</dbReference>
<name>A0A2P6QY53_ROSCH</name>
<dbReference type="Gene3D" id="1.10.132.10">
    <property type="match status" value="1"/>
</dbReference>
<dbReference type="SUPFAM" id="SSF56349">
    <property type="entry name" value="DNA breaking-rejoining enzymes"/>
    <property type="match status" value="1"/>
</dbReference>
<evidence type="ECO:0000259" key="2">
    <source>
        <dbReference type="Pfam" id="PF14370"/>
    </source>
</evidence>
<gene>
    <name evidence="3" type="ORF">RchiOBHm_Chr4g0421651</name>
</gene>
<keyword evidence="4" id="KW-1185">Reference proteome</keyword>
<comment type="caution">
    <text evidence="3">The sequence shown here is derived from an EMBL/GenBank/DDBJ whole genome shotgun (WGS) entry which is preliminary data.</text>
</comment>
<dbReference type="GO" id="GO:0006265">
    <property type="term" value="P:DNA topological change"/>
    <property type="evidence" value="ECO:0007669"/>
    <property type="project" value="UniProtKB-UniRule"/>
</dbReference>
<evidence type="ECO:0000256" key="1">
    <source>
        <dbReference type="PROSITE-ProRule" id="PRU01382"/>
    </source>
</evidence>